<feature type="binding site" evidence="11">
    <location>
        <begin position="142"/>
        <end position="149"/>
    </location>
    <ligand>
        <name>UMP</name>
        <dbReference type="ChEBI" id="CHEBI:57865"/>
    </ligand>
</feature>
<organism evidence="13 14">
    <name type="scientific">Hyphomonas johnsonii MHS-2</name>
    <dbReference type="NCBI Taxonomy" id="1280950"/>
    <lineage>
        <taxon>Bacteria</taxon>
        <taxon>Pseudomonadati</taxon>
        <taxon>Pseudomonadota</taxon>
        <taxon>Alphaproteobacteria</taxon>
        <taxon>Hyphomonadales</taxon>
        <taxon>Hyphomonadaceae</taxon>
        <taxon>Hyphomonas</taxon>
    </lineage>
</organism>
<feature type="binding site" evidence="11">
    <location>
        <position position="178"/>
    </location>
    <ligand>
        <name>ATP</name>
        <dbReference type="ChEBI" id="CHEBI:30616"/>
    </ligand>
</feature>
<dbReference type="InterPro" id="IPR001048">
    <property type="entry name" value="Asp/Glu/Uridylate_kinase"/>
</dbReference>
<evidence type="ECO:0000256" key="5">
    <source>
        <dbReference type="ARBA" id="ARBA00022679"/>
    </source>
</evidence>
<dbReference type="InterPro" id="IPR015963">
    <property type="entry name" value="Uridylate_kinase_bac"/>
</dbReference>
<evidence type="ECO:0000256" key="7">
    <source>
        <dbReference type="ARBA" id="ARBA00022777"/>
    </source>
</evidence>
<comment type="activity regulation">
    <text evidence="11">Inhibited by UTP.</text>
</comment>
<dbReference type="RefSeq" id="WP_035613487.1">
    <property type="nucleotide sequence ID" value="NZ_ARYK01000001.1"/>
</dbReference>
<keyword evidence="6 11" id="KW-0547">Nucleotide-binding</keyword>
<dbReference type="CDD" id="cd04254">
    <property type="entry name" value="AAK_UMPK-PyrH-Ec"/>
    <property type="match status" value="1"/>
</dbReference>
<name>A0A059FUU1_9PROT</name>
<dbReference type="OrthoDB" id="9807458at2"/>
<feature type="binding site" evidence="11">
    <location>
        <position position="169"/>
    </location>
    <ligand>
        <name>ATP</name>
        <dbReference type="ChEBI" id="CHEBI:30616"/>
    </ligand>
</feature>
<keyword evidence="14" id="KW-1185">Reference proteome</keyword>
<gene>
    <name evidence="11" type="primary">pyrH</name>
    <name evidence="13" type="ORF">HJO_03320</name>
</gene>
<dbReference type="PANTHER" id="PTHR42833:SF4">
    <property type="entry name" value="URIDYLATE KINASE PUMPKIN, CHLOROPLASTIC"/>
    <property type="match status" value="1"/>
</dbReference>
<feature type="binding site" evidence="11">
    <location>
        <position position="81"/>
    </location>
    <ligand>
        <name>UMP</name>
        <dbReference type="ChEBI" id="CHEBI:57865"/>
    </ligand>
</feature>
<dbReference type="EMBL" id="ARYK01000001">
    <property type="protein sequence ID" value="KCZ94372.1"/>
    <property type="molecule type" value="Genomic_DNA"/>
</dbReference>
<accession>A0A059FUU1</accession>
<feature type="binding site" evidence="11">
    <location>
        <position position="62"/>
    </location>
    <ligand>
        <name>ATP</name>
        <dbReference type="ChEBI" id="CHEBI:30616"/>
    </ligand>
</feature>
<dbReference type="FunFam" id="3.40.1160.10:FF:000001">
    <property type="entry name" value="Uridylate kinase"/>
    <property type="match status" value="1"/>
</dbReference>
<evidence type="ECO:0000256" key="11">
    <source>
        <dbReference type="HAMAP-Rule" id="MF_01220"/>
    </source>
</evidence>
<sequence>MPGDDPETSTLKYKRVLLKLSGEALMGPGQFGIDIPTIEHFARAIADARTAGAEICLVIGGGNIFRGMAGAAKGMERAQADSMGMLATVMNALAMQSVLESQGVPTRVQSAIAMDQICEPYIRRRAQRHMEKGRVVIFAAGIGNPFFTTDTGAALRAIEMNCDALLKGTQVDGVYTADPRLDSTAARYEQVAYQEILAKDLRVMDPSAVSLMRDNNIPIVVFSLKEEGSLLNVLHGRGKSTTISNEGGVAK</sequence>
<dbReference type="NCBIfam" id="TIGR02075">
    <property type="entry name" value="pyrH_bact"/>
    <property type="match status" value="1"/>
</dbReference>
<dbReference type="eggNOG" id="COG0528">
    <property type="taxonomic scope" value="Bacteria"/>
</dbReference>
<evidence type="ECO:0000256" key="6">
    <source>
        <dbReference type="ARBA" id="ARBA00022741"/>
    </source>
</evidence>
<dbReference type="PATRIC" id="fig|1280950.3.peg.676"/>
<evidence type="ECO:0000256" key="2">
    <source>
        <dbReference type="ARBA" id="ARBA00004791"/>
    </source>
</evidence>
<keyword evidence="8 11" id="KW-0067">ATP-binding</keyword>
<keyword evidence="5 11" id="KW-0808">Transferase</keyword>
<keyword evidence="7 11" id="KW-0418">Kinase</keyword>
<comment type="pathway">
    <text evidence="2 11">Pyrimidine metabolism; CTP biosynthesis via de novo pathway; UDP from UMP (UMPK route): step 1/1.</text>
</comment>
<keyword evidence="4 11" id="KW-0963">Cytoplasm</keyword>
<evidence type="ECO:0000256" key="9">
    <source>
        <dbReference type="ARBA" id="ARBA00022975"/>
    </source>
</evidence>
<feature type="binding site" evidence="11">
    <location>
        <begin position="19"/>
        <end position="22"/>
    </location>
    <ligand>
        <name>ATP</name>
        <dbReference type="ChEBI" id="CHEBI:30616"/>
    </ligand>
</feature>
<evidence type="ECO:0000256" key="8">
    <source>
        <dbReference type="ARBA" id="ARBA00022840"/>
    </source>
</evidence>
<dbReference type="GO" id="GO:0006225">
    <property type="term" value="P:UDP biosynthetic process"/>
    <property type="evidence" value="ECO:0007669"/>
    <property type="project" value="TreeGrafter"/>
</dbReference>
<feature type="domain" description="Aspartate/glutamate/uridylate kinase" evidence="12">
    <location>
        <begin position="14"/>
        <end position="223"/>
    </location>
</feature>
<comment type="subunit">
    <text evidence="11">Homohexamer.</text>
</comment>
<feature type="binding site" evidence="11">
    <location>
        <position position="170"/>
    </location>
    <ligand>
        <name>ATP</name>
        <dbReference type="ChEBI" id="CHEBI:30616"/>
    </ligand>
</feature>
<dbReference type="Pfam" id="PF00696">
    <property type="entry name" value="AA_kinase"/>
    <property type="match status" value="1"/>
</dbReference>
<evidence type="ECO:0000256" key="3">
    <source>
        <dbReference type="ARBA" id="ARBA00007614"/>
    </source>
</evidence>
<dbReference type="GO" id="GO:0033862">
    <property type="term" value="F:UMP kinase activity"/>
    <property type="evidence" value="ECO:0007669"/>
    <property type="project" value="UniProtKB-EC"/>
</dbReference>
<evidence type="ECO:0000256" key="10">
    <source>
        <dbReference type="ARBA" id="ARBA00047767"/>
    </source>
</evidence>
<proteinExistence type="inferred from homology"/>
<protein>
    <recommendedName>
        <fullName evidence="11">Uridylate kinase</fullName>
        <shortName evidence="11">UK</shortName>
        <ecNumber evidence="11">2.7.4.22</ecNumber>
    </recommendedName>
    <alternativeName>
        <fullName evidence="11">Uridine monophosphate kinase</fullName>
        <shortName evidence="11">UMP kinase</shortName>
        <shortName evidence="11">UMPK</shortName>
    </alternativeName>
</protein>
<feature type="binding site" evidence="11">
    <location>
        <position position="66"/>
    </location>
    <ligand>
        <name>ATP</name>
        <dbReference type="ChEBI" id="CHEBI:30616"/>
    </ligand>
</feature>
<evidence type="ECO:0000313" key="14">
    <source>
        <dbReference type="Proteomes" id="UP000025171"/>
    </source>
</evidence>
<evidence type="ECO:0000259" key="12">
    <source>
        <dbReference type="Pfam" id="PF00696"/>
    </source>
</evidence>
<dbReference type="InterPro" id="IPR011817">
    <property type="entry name" value="Uridylate_kinase"/>
</dbReference>
<comment type="caution">
    <text evidence="11">Lacks conserved residue(s) required for the propagation of feature annotation.</text>
</comment>
<feature type="binding site" evidence="11">
    <location>
        <position position="61"/>
    </location>
    <ligand>
        <name>UMP</name>
        <dbReference type="ChEBI" id="CHEBI:57865"/>
    </ligand>
</feature>
<keyword evidence="9 11" id="KW-0665">Pyrimidine biosynthesis</keyword>
<dbReference type="PANTHER" id="PTHR42833">
    <property type="entry name" value="URIDYLATE KINASE"/>
    <property type="match status" value="1"/>
</dbReference>
<dbReference type="EC" id="2.7.4.22" evidence="11"/>
<comment type="catalytic activity">
    <reaction evidence="10 11">
        <text>UMP + ATP = UDP + ADP</text>
        <dbReference type="Rhea" id="RHEA:24400"/>
        <dbReference type="ChEBI" id="CHEBI:30616"/>
        <dbReference type="ChEBI" id="CHEBI:57865"/>
        <dbReference type="ChEBI" id="CHEBI:58223"/>
        <dbReference type="ChEBI" id="CHEBI:456216"/>
        <dbReference type="EC" id="2.7.4.22"/>
    </reaction>
</comment>
<evidence type="ECO:0000313" key="13">
    <source>
        <dbReference type="EMBL" id="KCZ94372.1"/>
    </source>
</evidence>
<dbReference type="PIRSF" id="PIRSF005650">
    <property type="entry name" value="Uridylate_kin"/>
    <property type="match status" value="1"/>
</dbReference>
<comment type="function">
    <text evidence="11">Catalyzes the reversible phosphorylation of UMP to UDP.</text>
</comment>
<dbReference type="GO" id="GO:0005829">
    <property type="term" value="C:cytosol"/>
    <property type="evidence" value="ECO:0007669"/>
    <property type="project" value="TreeGrafter"/>
</dbReference>
<dbReference type="SUPFAM" id="SSF53633">
    <property type="entry name" value="Carbamate kinase-like"/>
    <property type="match status" value="1"/>
</dbReference>
<evidence type="ECO:0000256" key="4">
    <source>
        <dbReference type="ARBA" id="ARBA00022490"/>
    </source>
</evidence>
<dbReference type="GO" id="GO:0005524">
    <property type="term" value="F:ATP binding"/>
    <property type="evidence" value="ECO:0007669"/>
    <property type="project" value="UniProtKB-KW"/>
</dbReference>
<dbReference type="UniPathway" id="UPA00159">
    <property type="reaction ID" value="UER00275"/>
</dbReference>
<comment type="subcellular location">
    <subcellularLocation>
        <location evidence="1 11">Cytoplasm</location>
    </subcellularLocation>
</comment>
<dbReference type="STRING" id="1280950.HJO_03320"/>
<dbReference type="GO" id="GO:0044210">
    <property type="term" value="P:'de novo' CTP biosynthetic process"/>
    <property type="evidence" value="ECO:0007669"/>
    <property type="project" value="UniProtKB-UniRule"/>
</dbReference>
<dbReference type="AlphaFoldDB" id="A0A059FUU1"/>
<evidence type="ECO:0000256" key="1">
    <source>
        <dbReference type="ARBA" id="ARBA00004496"/>
    </source>
</evidence>
<comment type="similarity">
    <text evidence="3 11">Belongs to the UMP kinase family.</text>
</comment>
<reference evidence="13 14" key="1">
    <citation type="journal article" date="2014" name="Antonie Van Leeuwenhoek">
        <title>Hyphomonas beringensis sp. nov. and Hyphomonas chukchiensis sp. nov., isolated from surface seawater of the Bering Sea and Chukchi Sea.</title>
        <authorList>
            <person name="Li C."/>
            <person name="Lai Q."/>
            <person name="Li G."/>
            <person name="Dong C."/>
            <person name="Wang J."/>
            <person name="Liao Y."/>
            <person name="Shao Z."/>
        </authorList>
    </citation>
    <scope>NUCLEOTIDE SEQUENCE [LARGE SCALE GENOMIC DNA]</scope>
    <source>
        <strain evidence="13 14">MHS-2</strain>
    </source>
</reference>
<feature type="binding site" evidence="11">
    <location>
        <position position="175"/>
    </location>
    <ligand>
        <name>ATP</name>
        <dbReference type="ChEBI" id="CHEBI:30616"/>
    </ligand>
</feature>
<dbReference type="InterPro" id="IPR036393">
    <property type="entry name" value="AceGlu_kinase-like_sf"/>
</dbReference>
<dbReference type="HAMAP" id="MF_01220_B">
    <property type="entry name" value="PyrH_B"/>
    <property type="match status" value="1"/>
</dbReference>
<comment type="caution">
    <text evidence="13">The sequence shown here is derived from an EMBL/GenBank/DDBJ whole genome shotgun (WGS) entry which is preliminary data.</text>
</comment>
<dbReference type="Gene3D" id="3.40.1160.10">
    <property type="entry name" value="Acetylglutamate kinase-like"/>
    <property type="match status" value="1"/>
</dbReference>
<dbReference type="Proteomes" id="UP000025171">
    <property type="component" value="Unassembled WGS sequence"/>
</dbReference>